<gene>
    <name evidence="2" type="ORF">GXN76_01695</name>
</gene>
<dbReference type="Pfam" id="PF01636">
    <property type="entry name" value="APH"/>
    <property type="match status" value="1"/>
</dbReference>
<name>A0A7D3Y330_9BACL</name>
<dbReference type="InterPro" id="IPR011009">
    <property type="entry name" value="Kinase-like_dom_sf"/>
</dbReference>
<accession>A0A7D3Y330</accession>
<proteinExistence type="predicted"/>
<reference evidence="2 3" key="1">
    <citation type="submission" date="2020-01" db="EMBL/GenBank/DDBJ databases">
        <authorList>
            <person name="Gulvik C.A."/>
            <person name="Batra D.G."/>
        </authorList>
    </citation>
    <scope>NUCLEOTIDE SEQUENCE [LARGE SCALE GENOMIC DNA]</scope>
    <source>
        <strain evidence="2 3">W9323</strain>
    </source>
</reference>
<protein>
    <submittedName>
        <fullName evidence="2">Aminoglycoside phosphotransferase family protein</fullName>
    </submittedName>
</protein>
<dbReference type="GO" id="GO:0016740">
    <property type="term" value="F:transferase activity"/>
    <property type="evidence" value="ECO:0007669"/>
    <property type="project" value="UniProtKB-KW"/>
</dbReference>
<dbReference type="SUPFAM" id="SSF56112">
    <property type="entry name" value="Protein kinase-like (PK-like)"/>
    <property type="match status" value="1"/>
</dbReference>
<dbReference type="RefSeq" id="WP_173219798.1">
    <property type="nucleotide sequence ID" value="NZ_CP048104.1"/>
</dbReference>
<sequence length="314" mass="37015">MNEIKTMLKKHYNIDITKVSPQQGGWSALAYKVSNNKHAYFLKVYETSRASTPKWTDLIDQYGPIMVWLLHHTKLKGKMPVPVLTNTSEYKCEDDRGIYLLYKYIDGMTIGNRNLTEEQVAQLSEIIAELHLYREEIPVETKAIKEDFDVSFLQQLWNILYKQQTSIPTEVRKLIKPHIEHIDDLIETVEEQAMRLKNSHLKMALCHTDLHNWNLMQSKQQLILIDWEGLTLAPVEADMMFLVDKPYYDSFLRVYRKVHQNFVINPDALGFYQGRRKLEDIWELIEQLTYDNQDSQGKMETMHYLTQALKDLTD</sequence>
<dbReference type="EMBL" id="CP048104">
    <property type="protein sequence ID" value="QKG83305.1"/>
    <property type="molecule type" value="Genomic_DNA"/>
</dbReference>
<dbReference type="AlphaFoldDB" id="A0A7D3Y330"/>
<evidence type="ECO:0000259" key="1">
    <source>
        <dbReference type="Pfam" id="PF01636"/>
    </source>
</evidence>
<evidence type="ECO:0000313" key="2">
    <source>
        <dbReference type="EMBL" id="QKG83305.1"/>
    </source>
</evidence>
<keyword evidence="3" id="KW-1185">Reference proteome</keyword>
<dbReference type="Gene3D" id="1.20.58.840">
    <property type="match status" value="1"/>
</dbReference>
<feature type="domain" description="Aminoglycoside phosphotransferase" evidence="1">
    <location>
        <begin position="20"/>
        <end position="245"/>
    </location>
</feature>
<dbReference type="Gene3D" id="3.30.200.20">
    <property type="entry name" value="Phosphorylase Kinase, domain 1"/>
    <property type="match status" value="1"/>
</dbReference>
<organism evidence="2 3">
    <name type="scientific">Kroppenstedtia pulmonis</name>
    <dbReference type="NCBI Taxonomy" id="1380685"/>
    <lineage>
        <taxon>Bacteria</taxon>
        <taxon>Bacillati</taxon>
        <taxon>Bacillota</taxon>
        <taxon>Bacilli</taxon>
        <taxon>Bacillales</taxon>
        <taxon>Thermoactinomycetaceae</taxon>
        <taxon>Kroppenstedtia</taxon>
    </lineage>
</organism>
<dbReference type="Gene3D" id="1.10.510.10">
    <property type="entry name" value="Transferase(Phosphotransferase) domain 1"/>
    <property type="match status" value="1"/>
</dbReference>
<dbReference type="Proteomes" id="UP000503088">
    <property type="component" value="Chromosome"/>
</dbReference>
<dbReference type="InterPro" id="IPR002575">
    <property type="entry name" value="Aminoglycoside_PTrfase"/>
</dbReference>
<evidence type="ECO:0000313" key="3">
    <source>
        <dbReference type="Proteomes" id="UP000503088"/>
    </source>
</evidence>
<dbReference type="KEGG" id="kpul:GXN76_01695"/>
<keyword evidence="2" id="KW-0808">Transferase</keyword>